<dbReference type="GO" id="GO:0006525">
    <property type="term" value="P:arginine metabolic process"/>
    <property type="evidence" value="ECO:0007669"/>
    <property type="project" value="TreeGrafter"/>
</dbReference>
<dbReference type="PANTHER" id="PTHR12737:SF9">
    <property type="entry name" value="DIMETHYLARGININASE"/>
    <property type="match status" value="1"/>
</dbReference>
<accession>A0A4R6R9P5</accession>
<feature type="binding site" evidence="4">
    <location>
        <position position="135"/>
    </location>
    <ligand>
        <name>substrate</name>
    </ligand>
</feature>
<evidence type="ECO:0000256" key="1">
    <source>
        <dbReference type="ARBA" id="ARBA00008532"/>
    </source>
</evidence>
<proteinExistence type="inferred from homology"/>
<dbReference type="GO" id="GO:0016403">
    <property type="term" value="F:dimethylargininase activity"/>
    <property type="evidence" value="ECO:0007669"/>
    <property type="project" value="TreeGrafter"/>
</dbReference>
<evidence type="ECO:0000313" key="6">
    <source>
        <dbReference type="Proteomes" id="UP000294547"/>
    </source>
</evidence>
<gene>
    <name evidence="5" type="ORF">EDD54_4062</name>
</gene>
<feature type="binding site" evidence="4">
    <location>
        <begin position="69"/>
        <end position="70"/>
    </location>
    <ligand>
        <name>substrate</name>
    </ligand>
</feature>
<dbReference type="InterPro" id="IPR033199">
    <property type="entry name" value="DDAH-like"/>
</dbReference>
<sequence length="264" mass="27887">MSVCRFNRALVRTPAASAVDGLRAVDRGAPDVAELRAEHAAYREALATAGVAVELLPALEAFPDSVFVEDPALVFAPGAILLRPGAPTRIGETAEIAPDLRLRFPVVLAMTGPGYADGGDVLVTPDTVYVGLSARTDRTGAAELCDLLAEFGYRGIAVEPPAGVLHLKTACSLVADDCVLATRAVADARLFDGLDVLVVPDGEEAVANALRVNETVMIADGFPRTRALLEERGYSVTVLKLDEVMKLDAGLSCMSLRWHDPARP</sequence>
<reference evidence="5 6" key="1">
    <citation type="submission" date="2019-03" db="EMBL/GenBank/DDBJ databases">
        <title>Genomic Encyclopedia of Type Strains, Phase IV (KMG-IV): sequencing the most valuable type-strain genomes for metagenomic binning, comparative biology and taxonomic classification.</title>
        <authorList>
            <person name="Goeker M."/>
        </authorList>
    </citation>
    <scope>NUCLEOTIDE SEQUENCE [LARGE SCALE GENOMIC DNA]</scope>
    <source>
        <strain evidence="5 6">DSM 102969</strain>
    </source>
</reference>
<protein>
    <submittedName>
        <fullName evidence="5">Dimethylargininase</fullName>
    </submittedName>
</protein>
<dbReference type="Proteomes" id="UP000294547">
    <property type="component" value="Unassembled WGS sequence"/>
</dbReference>
<evidence type="ECO:0000256" key="2">
    <source>
        <dbReference type="ARBA" id="ARBA00022801"/>
    </source>
</evidence>
<organism evidence="5 6">
    <name type="scientific">Oharaeibacter diazotrophicus</name>
    <dbReference type="NCBI Taxonomy" id="1920512"/>
    <lineage>
        <taxon>Bacteria</taxon>
        <taxon>Pseudomonadati</taxon>
        <taxon>Pseudomonadota</taxon>
        <taxon>Alphaproteobacteria</taxon>
        <taxon>Hyphomicrobiales</taxon>
        <taxon>Pleomorphomonadaceae</taxon>
        <taxon>Oharaeibacter</taxon>
    </lineage>
</organism>
<dbReference type="SUPFAM" id="SSF55909">
    <property type="entry name" value="Pentein"/>
    <property type="match status" value="1"/>
</dbReference>
<evidence type="ECO:0000313" key="5">
    <source>
        <dbReference type="EMBL" id="TDP82790.1"/>
    </source>
</evidence>
<dbReference type="GO" id="GO:0016597">
    <property type="term" value="F:amino acid binding"/>
    <property type="evidence" value="ECO:0007669"/>
    <property type="project" value="TreeGrafter"/>
</dbReference>
<dbReference type="RefSeq" id="WP_126538710.1">
    <property type="nucleotide sequence ID" value="NZ_BSPM01000007.1"/>
</dbReference>
<dbReference type="Gene3D" id="3.75.10.10">
    <property type="entry name" value="L-arginine/glycine Amidinotransferase, Chain A"/>
    <property type="match status" value="1"/>
</dbReference>
<feature type="binding site" evidence="4">
    <location>
        <position position="22"/>
    </location>
    <ligand>
        <name>substrate</name>
    </ligand>
</feature>
<feature type="active site" description="Proton donor" evidence="3">
    <location>
        <position position="166"/>
    </location>
</feature>
<feature type="binding site" evidence="4">
    <location>
        <position position="64"/>
    </location>
    <ligand>
        <name>substrate</name>
    </ligand>
</feature>
<keyword evidence="2" id="KW-0378">Hydrolase</keyword>
<evidence type="ECO:0000256" key="3">
    <source>
        <dbReference type="PIRSR" id="PIRSR633199-1"/>
    </source>
</evidence>
<dbReference type="AlphaFoldDB" id="A0A4R6R9P5"/>
<dbReference type="OrthoDB" id="9790596at2"/>
<dbReference type="PANTHER" id="PTHR12737">
    <property type="entry name" value="DIMETHYLARGININE DIMETHYLAMINOHYDROLASE"/>
    <property type="match status" value="1"/>
</dbReference>
<feature type="binding site" evidence="4">
    <location>
        <position position="247"/>
    </location>
    <ligand>
        <name>substrate</name>
    </ligand>
</feature>
<dbReference type="GO" id="GO:0000052">
    <property type="term" value="P:citrulline metabolic process"/>
    <property type="evidence" value="ECO:0007669"/>
    <property type="project" value="TreeGrafter"/>
</dbReference>
<dbReference type="Pfam" id="PF19420">
    <property type="entry name" value="DDAH_eukar"/>
    <property type="match status" value="1"/>
</dbReference>
<comment type="caution">
    <text evidence="5">The sequence shown here is derived from an EMBL/GenBank/DDBJ whole genome shotgun (WGS) entry which is preliminary data.</text>
</comment>
<feature type="binding site" evidence="4">
    <location>
        <position position="89"/>
    </location>
    <ligand>
        <name>substrate</name>
    </ligand>
</feature>
<feature type="active site" description="Nucleophile" evidence="3">
    <location>
        <position position="253"/>
    </location>
</feature>
<dbReference type="EMBL" id="SNXY01000010">
    <property type="protein sequence ID" value="TDP82790.1"/>
    <property type="molecule type" value="Genomic_DNA"/>
</dbReference>
<dbReference type="GO" id="GO:0045429">
    <property type="term" value="P:positive regulation of nitric oxide biosynthetic process"/>
    <property type="evidence" value="ECO:0007669"/>
    <property type="project" value="TreeGrafter"/>
</dbReference>
<keyword evidence="6" id="KW-1185">Reference proteome</keyword>
<comment type="similarity">
    <text evidence="1">Belongs to the DDAH family.</text>
</comment>
<evidence type="ECO:0000256" key="4">
    <source>
        <dbReference type="PIRSR" id="PIRSR633199-2"/>
    </source>
</evidence>
<name>A0A4R6R9P5_9HYPH</name>